<reference evidence="1" key="1">
    <citation type="journal article" date="2015" name="Nature">
        <title>Complex archaea that bridge the gap between prokaryotes and eukaryotes.</title>
        <authorList>
            <person name="Spang A."/>
            <person name="Saw J.H."/>
            <person name="Jorgensen S.L."/>
            <person name="Zaremba-Niedzwiedzka K."/>
            <person name="Martijn J."/>
            <person name="Lind A.E."/>
            <person name="van Eijk R."/>
            <person name="Schleper C."/>
            <person name="Guy L."/>
            <person name="Ettema T.J."/>
        </authorList>
    </citation>
    <scope>NUCLEOTIDE SEQUENCE</scope>
</reference>
<comment type="caution">
    <text evidence="1">The sequence shown here is derived from an EMBL/GenBank/DDBJ whole genome shotgun (WGS) entry which is preliminary data.</text>
</comment>
<protein>
    <submittedName>
        <fullName evidence="1">Uncharacterized protein</fullName>
    </submittedName>
</protein>
<dbReference type="EMBL" id="LAZR01006732">
    <property type="protein sequence ID" value="KKM90014.1"/>
    <property type="molecule type" value="Genomic_DNA"/>
</dbReference>
<gene>
    <name evidence="1" type="ORF">LCGC14_1242940</name>
</gene>
<name>A0A0F9L5C7_9ZZZZ</name>
<organism evidence="1">
    <name type="scientific">marine sediment metagenome</name>
    <dbReference type="NCBI Taxonomy" id="412755"/>
    <lineage>
        <taxon>unclassified sequences</taxon>
        <taxon>metagenomes</taxon>
        <taxon>ecological metagenomes</taxon>
    </lineage>
</organism>
<evidence type="ECO:0000313" key="1">
    <source>
        <dbReference type="EMBL" id="KKM90014.1"/>
    </source>
</evidence>
<proteinExistence type="predicted"/>
<sequence>MTIKAANALMEKRVYDPDLDGVIEVAELPAGLATEAEVTADIATHAGEADPHAAYQLESEKGAANGYAELDSGGDVPVAQIPDSIARDSELHTQAHNLDTHATRNHSNLQNIGLNDHAASDPVVGTAGLRTLGGGAQQAAPGNHAHTLAEDVLYSGVAQGLSGLAGSYARRSNPVAAGGDFSPAYSSQIFAAVSRAVAGATCYGQASAASALKIRVLMGGVQVAESTYISTTTADKSTVGTRALSGSRECRAQVHNYSGGSVDFYEYRGSTGAQKHSVQLVIGSIKL</sequence>
<accession>A0A0F9L5C7</accession>
<dbReference type="AlphaFoldDB" id="A0A0F9L5C7"/>